<evidence type="ECO:0000256" key="7">
    <source>
        <dbReference type="ARBA" id="ARBA00080667"/>
    </source>
</evidence>
<dbReference type="Pfam" id="PF13193">
    <property type="entry name" value="AMP-binding_C"/>
    <property type="match status" value="1"/>
</dbReference>
<dbReference type="GO" id="GO:0004467">
    <property type="term" value="F:long-chain fatty acid-CoA ligase activity"/>
    <property type="evidence" value="ECO:0007669"/>
    <property type="project" value="UniProtKB-EC"/>
</dbReference>
<dbReference type="EC" id="6.2.1.3" evidence="3"/>
<dbReference type="PANTHER" id="PTHR43201">
    <property type="entry name" value="ACYL-COA SYNTHETASE"/>
    <property type="match status" value="1"/>
</dbReference>
<dbReference type="InterPro" id="IPR025110">
    <property type="entry name" value="AMP-bd_C"/>
</dbReference>
<evidence type="ECO:0000256" key="6">
    <source>
        <dbReference type="ARBA" id="ARBA00076959"/>
    </source>
</evidence>
<evidence type="ECO:0000256" key="3">
    <source>
        <dbReference type="ARBA" id="ARBA00026121"/>
    </source>
</evidence>
<proteinExistence type="inferred from homology"/>
<gene>
    <name evidence="11" type="ORF">QXL92_17520</name>
</gene>
<evidence type="ECO:0000313" key="12">
    <source>
        <dbReference type="Proteomes" id="UP001229081"/>
    </source>
</evidence>
<dbReference type="Pfam" id="PF00501">
    <property type="entry name" value="AMP-binding"/>
    <property type="match status" value="1"/>
</dbReference>
<feature type="domain" description="AMP-binding enzyme C-terminal" evidence="10">
    <location>
        <begin position="412"/>
        <end position="487"/>
    </location>
</feature>
<evidence type="ECO:0000259" key="9">
    <source>
        <dbReference type="Pfam" id="PF00501"/>
    </source>
</evidence>
<dbReference type="SUPFAM" id="SSF56801">
    <property type="entry name" value="Acetyl-CoA synthetase-like"/>
    <property type="match status" value="1"/>
</dbReference>
<reference evidence="11" key="1">
    <citation type="submission" date="2023-06" db="EMBL/GenBank/DDBJ databases">
        <title>Identification of two novel mycobacterium reveal diversities and complexities of Mycobacterium gordonae clade.</title>
        <authorList>
            <person name="Matsumoto Y."/>
            <person name="Nakamura S."/>
            <person name="Motooka D."/>
            <person name="Fukushima K."/>
        </authorList>
    </citation>
    <scope>NUCLEOTIDE SEQUENCE</scope>
    <source>
        <strain evidence="11">TY812</strain>
    </source>
</reference>
<feature type="domain" description="AMP-dependent synthetase/ligase" evidence="9">
    <location>
        <begin position="15"/>
        <end position="361"/>
    </location>
</feature>
<dbReference type="CDD" id="cd05936">
    <property type="entry name" value="FC-FACS_FadD_like"/>
    <property type="match status" value="1"/>
</dbReference>
<sequence length="502" mass="53539">MTALSANLVVAKDLYPDRIALRCDDLTFTFAEFHTAAARVATLLERAGIEPGDRVGLMLPNTPAYAIAFFGIMYRGAVAVPMNPLLKAREVTYYLSNSGATALFATPSFAAEATAGADEVGARCWLVDDAALAGLIADLPVRQNPVQRGSDDVAVIVHTSGTTGKPKGAMLTHGNLGCNAEVTVRTLAKITPDDVVMGCLPLFHVFGLTGALNSAVLAGATLTLIPRFDPRKALEVIERDAVTVFEGVPTMYSALLGAAESAPGATRSLRTCVSGGAALPVQVLTDFEKAFGCTVLEGYGLSESSSAAAFNHPDRPRKAGSIGTPIDGVQMRVVDLNGAEVARGDTGEIQIRGHNVMKGYWNLPDATRATITEDGWLNTGDVGRVDEDGYFYIVDRTKDLIIRGGYNVYPREIEEVLYEHPAVAEAAVVGVPHDSLGEEVGAAVALKKDATVTAEQLRDHVKDRVAAYKYPRMVWLVDELPKGPTGKVQKRDITIPTTERTR</sequence>
<dbReference type="EMBL" id="JAUFSA010000001">
    <property type="protein sequence ID" value="MDP7736542.1"/>
    <property type="molecule type" value="Genomic_DNA"/>
</dbReference>
<accession>A0A4R5WNK1</accession>
<evidence type="ECO:0000256" key="8">
    <source>
        <dbReference type="ARBA" id="ARBA00083882"/>
    </source>
</evidence>
<dbReference type="GO" id="GO:0031956">
    <property type="term" value="F:medium-chain fatty acid-CoA ligase activity"/>
    <property type="evidence" value="ECO:0007669"/>
    <property type="project" value="TreeGrafter"/>
</dbReference>
<dbReference type="InterPro" id="IPR042099">
    <property type="entry name" value="ANL_N_sf"/>
</dbReference>
<dbReference type="InterPro" id="IPR045851">
    <property type="entry name" value="AMP-bd_C_sf"/>
</dbReference>
<dbReference type="FunFam" id="3.30.300.30:FF:000008">
    <property type="entry name" value="2,3-dihydroxybenzoate-AMP ligase"/>
    <property type="match status" value="1"/>
</dbReference>
<keyword evidence="2 11" id="KW-0436">Ligase</keyword>
<name>A0A4R5WNK1_9MYCO</name>
<dbReference type="InterPro" id="IPR000873">
    <property type="entry name" value="AMP-dep_synth/lig_dom"/>
</dbReference>
<evidence type="ECO:0000313" key="11">
    <source>
        <dbReference type="EMBL" id="MDP7736542.1"/>
    </source>
</evidence>
<organism evidence="11 12">
    <name type="scientific">Mycobacterium paragordonae</name>
    <dbReference type="NCBI Taxonomy" id="1389713"/>
    <lineage>
        <taxon>Bacteria</taxon>
        <taxon>Bacillati</taxon>
        <taxon>Actinomycetota</taxon>
        <taxon>Actinomycetes</taxon>
        <taxon>Mycobacteriales</taxon>
        <taxon>Mycobacteriaceae</taxon>
        <taxon>Mycobacterium</taxon>
    </lineage>
</organism>
<evidence type="ECO:0000259" key="10">
    <source>
        <dbReference type="Pfam" id="PF13193"/>
    </source>
</evidence>
<comment type="caution">
    <text evidence="11">The sequence shown here is derived from an EMBL/GenBank/DDBJ whole genome shotgun (WGS) entry which is preliminary data.</text>
</comment>
<dbReference type="InterPro" id="IPR020845">
    <property type="entry name" value="AMP-binding_CS"/>
</dbReference>
<evidence type="ECO:0000256" key="4">
    <source>
        <dbReference type="ARBA" id="ARBA00036813"/>
    </source>
</evidence>
<dbReference type="AlphaFoldDB" id="A0A4R5WNK1"/>
<dbReference type="RefSeq" id="WP_133436925.1">
    <property type="nucleotide sequence ID" value="NZ_JAUFSA010000001.1"/>
</dbReference>
<evidence type="ECO:0000256" key="5">
    <source>
        <dbReference type="ARBA" id="ARBA00069710"/>
    </source>
</evidence>
<comment type="catalytic activity">
    <reaction evidence="4">
        <text>a long-chain fatty acid + ATP + CoA = a long-chain fatty acyl-CoA + AMP + diphosphate</text>
        <dbReference type="Rhea" id="RHEA:15421"/>
        <dbReference type="ChEBI" id="CHEBI:30616"/>
        <dbReference type="ChEBI" id="CHEBI:33019"/>
        <dbReference type="ChEBI" id="CHEBI:57287"/>
        <dbReference type="ChEBI" id="CHEBI:57560"/>
        <dbReference type="ChEBI" id="CHEBI:83139"/>
        <dbReference type="ChEBI" id="CHEBI:456215"/>
        <dbReference type="EC" id="6.2.1.3"/>
    </reaction>
</comment>
<protein>
    <recommendedName>
        <fullName evidence="5">Long-chain-fatty-acid--CoA ligase FadD13</fullName>
        <ecNumber evidence="3">6.2.1.3</ecNumber>
    </recommendedName>
    <alternativeName>
        <fullName evidence="6">Fatty acyl-CoA ligase</fullName>
    </alternativeName>
    <alternativeName>
        <fullName evidence="8">Fatty acyl-CoA synthetase</fullName>
    </alternativeName>
    <alternativeName>
        <fullName evidence="7">Very-long-chain fatty-acyl-CoA synthetase</fullName>
    </alternativeName>
</protein>
<evidence type="ECO:0000256" key="2">
    <source>
        <dbReference type="ARBA" id="ARBA00022598"/>
    </source>
</evidence>
<dbReference type="NCBIfam" id="NF004837">
    <property type="entry name" value="PRK06187.1"/>
    <property type="match status" value="1"/>
</dbReference>
<dbReference type="Proteomes" id="UP001229081">
    <property type="component" value="Unassembled WGS sequence"/>
</dbReference>
<dbReference type="Gene3D" id="3.40.50.12780">
    <property type="entry name" value="N-terminal domain of ligase-like"/>
    <property type="match status" value="1"/>
</dbReference>
<comment type="similarity">
    <text evidence="1">Belongs to the ATP-dependent AMP-binding enzyme family.</text>
</comment>
<dbReference type="PROSITE" id="PS00455">
    <property type="entry name" value="AMP_BINDING"/>
    <property type="match status" value="1"/>
</dbReference>
<evidence type="ECO:0000256" key="1">
    <source>
        <dbReference type="ARBA" id="ARBA00006432"/>
    </source>
</evidence>
<dbReference type="PANTHER" id="PTHR43201:SF5">
    <property type="entry name" value="MEDIUM-CHAIN ACYL-COA LIGASE ACSF2, MITOCHONDRIAL"/>
    <property type="match status" value="1"/>
</dbReference>
<dbReference type="Gene3D" id="3.30.300.30">
    <property type="match status" value="1"/>
</dbReference>